<keyword evidence="3" id="KW-1185">Reference proteome</keyword>
<keyword evidence="1" id="KW-0812">Transmembrane</keyword>
<evidence type="ECO:0000313" key="3">
    <source>
        <dbReference type="Proteomes" id="UP000295083"/>
    </source>
</evidence>
<gene>
    <name evidence="2" type="ORF">C8035_v004549</name>
</gene>
<reference evidence="2 3" key="1">
    <citation type="submission" date="2018-11" db="EMBL/GenBank/DDBJ databases">
        <title>Genome sequence and assembly of Colletotrichum spinosum.</title>
        <authorList>
            <person name="Gan P."/>
            <person name="Shirasu K."/>
        </authorList>
    </citation>
    <scope>NUCLEOTIDE SEQUENCE [LARGE SCALE GENOMIC DNA]</scope>
    <source>
        <strain evidence="2 3">CBS 515.97</strain>
    </source>
</reference>
<protein>
    <submittedName>
        <fullName evidence="2">Uncharacterized protein</fullName>
    </submittedName>
</protein>
<accession>A0A4R8PXX5</accession>
<dbReference type="EMBL" id="QAPG01000328">
    <property type="protein sequence ID" value="TDZ29150.1"/>
    <property type="molecule type" value="Genomic_DNA"/>
</dbReference>
<feature type="transmembrane region" description="Helical" evidence="1">
    <location>
        <begin position="129"/>
        <end position="157"/>
    </location>
</feature>
<evidence type="ECO:0000256" key="1">
    <source>
        <dbReference type="SAM" id="Phobius"/>
    </source>
</evidence>
<dbReference type="AlphaFoldDB" id="A0A4R8PXX5"/>
<dbReference type="Proteomes" id="UP000295083">
    <property type="component" value="Unassembled WGS sequence"/>
</dbReference>
<name>A0A4R8PXX5_9PEZI</name>
<keyword evidence="1" id="KW-0472">Membrane</keyword>
<comment type="caution">
    <text evidence="2">The sequence shown here is derived from an EMBL/GenBank/DDBJ whole genome shotgun (WGS) entry which is preliminary data.</text>
</comment>
<sequence>MDYSTPGQTHDEMLAFRKKLKDEIFGIDPHEGTRKDVYIDMPEAPLPFDNWEPIIAIPAINGRKGFHCAVGFGDGYQVKWTYYFDQHERLNPALICMWNKQNKKMAAEYPIDLFAIVEMRLKASRTTQLMSASTWLSVTFFVFLALYLAIVFGMYIFPHFITAWKTAEEI</sequence>
<evidence type="ECO:0000313" key="2">
    <source>
        <dbReference type="EMBL" id="TDZ29150.1"/>
    </source>
</evidence>
<keyword evidence="1" id="KW-1133">Transmembrane helix</keyword>
<organism evidence="2 3">
    <name type="scientific">Colletotrichum spinosum</name>
    <dbReference type="NCBI Taxonomy" id="1347390"/>
    <lineage>
        <taxon>Eukaryota</taxon>
        <taxon>Fungi</taxon>
        <taxon>Dikarya</taxon>
        <taxon>Ascomycota</taxon>
        <taxon>Pezizomycotina</taxon>
        <taxon>Sordariomycetes</taxon>
        <taxon>Hypocreomycetidae</taxon>
        <taxon>Glomerellales</taxon>
        <taxon>Glomerellaceae</taxon>
        <taxon>Colletotrichum</taxon>
        <taxon>Colletotrichum orbiculare species complex</taxon>
    </lineage>
</organism>
<proteinExistence type="predicted"/>